<feature type="modified residue" description="N6-(pyridoxal phosphate)lysine" evidence="5">
    <location>
        <position position="232"/>
    </location>
</feature>
<sequence>MTPDEVLAELTALTAGDVPTHGGATMAYVYDSGLAEVDRLAAEAQAAFQWTNALDPTAFPSVARIEDDLVGAAAALLGGGPGTVGTVTSGGTESCLLAVLAARSRWRAAHPEDHCRPQLLLPVTAHAAFRKAAHLFDLAVVDVGVDPVSCRVRPDDVAALLTDRTALVVVSAPSYPHGVLDPVAEIAALSAAAGVPCHVDACIGGWLLPHLDAGPFDLSVPGVSSLSVDLHKYGYAPKGVSVLLTADPELRQGHWFATAGWPGYPVVNPTLAGTRLAGPMAAAWAVHRWLGTEGYARLAREARTATEQLVAGLAAVPGVVVVGEPVTTLVALAGTDGLDVLHLADEMTARGWLLQPQPPFTQPDGSRLPATLHLTVTAATAGRVPALLADLADAARAAAQLPAPAPDPGLVAAAADLDPAALTVAEVDGLLAFAGLDGGPLPERMAPVHALVAALPRPVAERLLAGVLDRVYRPTQPVPPPPPR</sequence>
<name>A0A1G7WIN8_9ACTN</name>
<dbReference type="InterPro" id="IPR015424">
    <property type="entry name" value="PyrdxlP-dep_Trfase"/>
</dbReference>
<evidence type="ECO:0000256" key="4">
    <source>
        <dbReference type="ARBA" id="ARBA00038302"/>
    </source>
</evidence>
<dbReference type="PANTHER" id="PTHR42735">
    <property type="match status" value="1"/>
</dbReference>
<evidence type="ECO:0000256" key="6">
    <source>
        <dbReference type="RuleBase" id="RU000382"/>
    </source>
</evidence>
<evidence type="ECO:0000256" key="3">
    <source>
        <dbReference type="ARBA" id="ARBA00023239"/>
    </source>
</evidence>
<accession>A0A1G7WIN8</accession>
<evidence type="ECO:0000256" key="2">
    <source>
        <dbReference type="ARBA" id="ARBA00022898"/>
    </source>
</evidence>
<dbReference type="InterPro" id="IPR015421">
    <property type="entry name" value="PyrdxlP-dep_Trfase_major"/>
</dbReference>
<dbReference type="AlphaFoldDB" id="A0A1G7WIN8"/>
<keyword evidence="8" id="KW-1185">Reference proteome</keyword>
<dbReference type="Gene3D" id="3.40.640.10">
    <property type="entry name" value="Type I PLP-dependent aspartate aminotransferase-like (Major domain)"/>
    <property type="match status" value="1"/>
</dbReference>
<proteinExistence type="inferred from homology"/>
<organism evidence="7 8">
    <name type="scientific">Klenkia brasiliensis</name>
    <dbReference type="NCBI Taxonomy" id="333142"/>
    <lineage>
        <taxon>Bacteria</taxon>
        <taxon>Bacillati</taxon>
        <taxon>Actinomycetota</taxon>
        <taxon>Actinomycetes</taxon>
        <taxon>Geodermatophilales</taxon>
        <taxon>Geodermatophilaceae</taxon>
        <taxon>Klenkia</taxon>
    </lineage>
</organism>
<evidence type="ECO:0000313" key="8">
    <source>
        <dbReference type="Proteomes" id="UP000198863"/>
    </source>
</evidence>
<dbReference type="GO" id="GO:0019752">
    <property type="term" value="P:carboxylic acid metabolic process"/>
    <property type="evidence" value="ECO:0007669"/>
    <property type="project" value="InterPro"/>
</dbReference>
<reference evidence="8" key="1">
    <citation type="submission" date="2016-10" db="EMBL/GenBank/DDBJ databases">
        <authorList>
            <person name="Varghese N."/>
            <person name="Submissions S."/>
        </authorList>
    </citation>
    <scope>NUCLEOTIDE SEQUENCE [LARGE SCALE GENOMIC DNA]</scope>
    <source>
        <strain evidence="8">DSM 44526</strain>
    </source>
</reference>
<comment type="cofactor">
    <cofactor evidence="1 5 6">
        <name>pyridoxal 5'-phosphate</name>
        <dbReference type="ChEBI" id="CHEBI:597326"/>
    </cofactor>
</comment>
<dbReference type="SUPFAM" id="SSF53383">
    <property type="entry name" value="PLP-dependent transferases"/>
    <property type="match status" value="1"/>
</dbReference>
<dbReference type="OrthoDB" id="3401800at2"/>
<dbReference type="RefSeq" id="WP_091065611.1">
    <property type="nucleotide sequence ID" value="NZ_FNCF01000005.1"/>
</dbReference>
<dbReference type="GO" id="GO:0030170">
    <property type="term" value="F:pyridoxal phosphate binding"/>
    <property type="evidence" value="ECO:0007669"/>
    <property type="project" value="InterPro"/>
</dbReference>
<dbReference type="PANTHER" id="PTHR42735:SF6">
    <property type="entry name" value="SPHINGOSINE-1-PHOSPHATE LYASE 1"/>
    <property type="match status" value="1"/>
</dbReference>
<evidence type="ECO:0000256" key="1">
    <source>
        <dbReference type="ARBA" id="ARBA00001933"/>
    </source>
</evidence>
<protein>
    <submittedName>
        <fullName evidence="7">Glutamate or tyrosine decarboxylase</fullName>
    </submittedName>
</protein>
<dbReference type="Proteomes" id="UP000198863">
    <property type="component" value="Unassembled WGS sequence"/>
</dbReference>
<dbReference type="EMBL" id="FNCF01000005">
    <property type="protein sequence ID" value="SDG71679.1"/>
    <property type="molecule type" value="Genomic_DNA"/>
</dbReference>
<comment type="similarity">
    <text evidence="4">Belongs to the group II decarboxylase family. Sphingosine-1-phosphate lyase subfamily.</text>
</comment>
<keyword evidence="2 5" id="KW-0663">Pyridoxal phosphate</keyword>
<keyword evidence="3 6" id="KW-0456">Lyase</keyword>
<gene>
    <name evidence="7" type="ORF">SAMN05660324_3356</name>
</gene>
<dbReference type="Pfam" id="PF00282">
    <property type="entry name" value="Pyridoxal_deC"/>
    <property type="match status" value="1"/>
</dbReference>
<dbReference type="InterPro" id="IPR050477">
    <property type="entry name" value="GrpII_AminoAcid_Decarb"/>
</dbReference>
<dbReference type="InterPro" id="IPR015422">
    <property type="entry name" value="PyrdxlP-dep_Trfase_small"/>
</dbReference>
<evidence type="ECO:0000313" key="7">
    <source>
        <dbReference type="EMBL" id="SDG71679.1"/>
    </source>
</evidence>
<dbReference type="GO" id="GO:0004058">
    <property type="term" value="F:aromatic-L-amino-acid decarboxylase activity"/>
    <property type="evidence" value="ECO:0007669"/>
    <property type="project" value="UniProtKB-ARBA"/>
</dbReference>
<dbReference type="InterPro" id="IPR002129">
    <property type="entry name" value="PyrdxlP-dep_de-COase"/>
</dbReference>
<evidence type="ECO:0000256" key="5">
    <source>
        <dbReference type="PIRSR" id="PIRSR602129-50"/>
    </source>
</evidence>
<dbReference type="Gene3D" id="3.90.1150.10">
    <property type="entry name" value="Aspartate Aminotransferase, domain 1"/>
    <property type="match status" value="1"/>
</dbReference>